<name>A0A1C9W6I4_9GAMM</name>
<protein>
    <submittedName>
        <fullName evidence="1">Uncharacterized protein</fullName>
    </submittedName>
</protein>
<evidence type="ECO:0000313" key="2">
    <source>
        <dbReference type="Proteomes" id="UP000095672"/>
    </source>
</evidence>
<dbReference type="AlphaFoldDB" id="A0A1C9W6I4"/>
<dbReference type="Proteomes" id="UP000095672">
    <property type="component" value="Chromosome"/>
</dbReference>
<reference evidence="2" key="1">
    <citation type="submission" date="2016-01" db="EMBL/GenBank/DDBJ databases">
        <title>Complete genome sequence of Microbulbifer sp. CCB-MM1, a halophile isolated from Matang Mangrove Forest, Perak.</title>
        <authorList>
            <person name="Moh T.H."/>
            <person name="Dinesh B."/>
            <person name="Lau N.-S."/>
            <person name="Go F."/>
            <person name="Alexander Chong S.-C."/>
        </authorList>
    </citation>
    <scope>NUCLEOTIDE SEQUENCE [LARGE SCALE GENOMIC DNA]</scope>
    <source>
        <strain evidence="2">CCB-MM1</strain>
    </source>
</reference>
<proteinExistence type="predicted"/>
<evidence type="ECO:0000313" key="1">
    <source>
        <dbReference type="EMBL" id="AOS96728.1"/>
    </source>
</evidence>
<organism evidence="1 2">
    <name type="scientific">Microbulbifer aggregans</name>
    <dbReference type="NCBI Taxonomy" id="1769779"/>
    <lineage>
        <taxon>Bacteria</taxon>
        <taxon>Pseudomonadati</taxon>
        <taxon>Pseudomonadota</taxon>
        <taxon>Gammaproteobacteria</taxon>
        <taxon>Cellvibrionales</taxon>
        <taxon>Microbulbiferaceae</taxon>
        <taxon>Microbulbifer</taxon>
    </lineage>
</organism>
<dbReference type="STRING" id="1769779.AUP74_01268"/>
<sequence length="100" mass="11983">MKADPELQERLLVHDSEHHNVNVKHWWAAMKDDHNLWRLKIWEPDTGELVNYRVVYGYVPSSKWVQARYCILAVVHRGNFNYEPSSEIGQRIYSDYQELI</sequence>
<gene>
    <name evidence="1" type="ORF">AUP74_01268</name>
</gene>
<dbReference type="EMBL" id="CP014143">
    <property type="protein sequence ID" value="AOS96728.1"/>
    <property type="molecule type" value="Genomic_DNA"/>
</dbReference>
<keyword evidence="2" id="KW-1185">Reference proteome</keyword>
<dbReference type="KEGG" id="micc:AUP74_01268"/>
<accession>A0A1C9W6I4</accession>